<dbReference type="Proteomes" id="UP000504844">
    <property type="component" value="Chromosome"/>
</dbReference>
<dbReference type="NCBIfam" id="TIGR01509">
    <property type="entry name" value="HAD-SF-IA-v3"/>
    <property type="match status" value="1"/>
</dbReference>
<dbReference type="AlphaFoldDB" id="A0A6M8SR40"/>
<gene>
    <name evidence="1" type="ORF">HQN60_07650</name>
</gene>
<dbReference type="SFLD" id="SFLDS00003">
    <property type="entry name" value="Haloacid_Dehalogenase"/>
    <property type="match status" value="1"/>
</dbReference>
<dbReference type="InterPro" id="IPR006439">
    <property type="entry name" value="HAD-SF_hydro_IA"/>
</dbReference>
<dbReference type="SFLD" id="SFLDG01129">
    <property type="entry name" value="C1.5:_HAD__Beta-PGM__Phosphata"/>
    <property type="match status" value="1"/>
</dbReference>
<dbReference type="NCBIfam" id="TIGR01993">
    <property type="entry name" value="Pyr-5-nucltdase"/>
    <property type="match status" value="1"/>
</dbReference>
<keyword evidence="2" id="KW-1185">Reference proteome</keyword>
<dbReference type="Gene3D" id="1.10.150.450">
    <property type="match status" value="1"/>
</dbReference>
<reference evidence="1 2" key="1">
    <citation type="submission" date="2020-05" db="EMBL/GenBank/DDBJ databases">
        <title>Complete genome sequence of Deefgea sp. D17.</title>
        <authorList>
            <person name="Bae J.-W."/>
            <person name="Han J.E."/>
        </authorList>
    </citation>
    <scope>NUCLEOTIDE SEQUENCE [LARGE SCALE GENOMIC DNA]</scope>
    <source>
        <strain evidence="1 2">D17</strain>
    </source>
</reference>
<dbReference type="Pfam" id="PF00702">
    <property type="entry name" value="Hydrolase"/>
    <property type="match status" value="1"/>
</dbReference>
<dbReference type="PANTHER" id="PTHR12725">
    <property type="entry name" value="HALOACID DEHALOGENASE-LIKE HYDROLASE"/>
    <property type="match status" value="1"/>
</dbReference>
<name>A0A6M8SR40_9NEIS</name>
<dbReference type="EMBL" id="CP054143">
    <property type="protein sequence ID" value="QKJ66588.1"/>
    <property type="molecule type" value="Genomic_DNA"/>
</dbReference>
<dbReference type="KEGG" id="dee:HQN60_07650"/>
<dbReference type="RefSeq" id="WP_173533092.1">
    <property type="nucleotide sequence ID" value="NZ_CP054143.1"/>
</dbReference>
<evidence type="ECO:0000313" key="1">
    <source>
        <dbReference type="EMBL" id="QKJ66588.1"/>
    </source>
</evidence>
<accession>A0A6M8SR40</accession>
<dbReference type="SUPFAM" id="SSF56784">
    <property type="entry name" value="HAD-like"/>
    <property type="match status" value="1"/>
</dbReference>
<dbReference type="PANTHER" id="PTHR12725:SF117">
    <property type="entry name" value="HALOACID DEHALOGENASE-LIKE HYDROLASE"/>
    <property type="match status" value="1"/>
</dbReference>
<dbReference type="SFLD" id="SFLDG01132">
    <property type="entry name" value="C1.5.3:_5'-Nucleotidase_Like"/>
    <property type="match status" value="1"/>
</dbReference>
<protein>
    <submittedName>
        <fullName evidence="1">Pyrimidine 5'-nucleotidase</fullName>
    </submittedName>
</protein>
<dbReference type="InterPro" id="IPR010237">
    <property type="entry name" value="Pyr-5-nucltdase"/>
</dbReference>
<evidence type="ECO:0000313" key="2">
    <source>
        <dbReference type="Proteomes" id="UP000504844"/>
    </source>
</evidence>
<dbReference type="InterPro" id="IPR023214">
    <property type="entry name" value="HAD_sf"/>
</dbReference>
<proteinExistence type="predicted"/>
<sequence>MPQPTWIFDLDNTLHHASRHAFPVIDSAMTAWLQSELQLQQSAANQLRQDYWRRYGATLLGLVRHHPHLNPHHFLAACHPLPQLLSQVHPMPQLKSTLARLNGNKILFTNGPIAYARAMLAALDIERYFMGIAAIDTLNLTPKPIPKAYHQMLRQFKLQASDCIMVEDSIDNLITAKKLGMQTVWLRHGNKNHPAADRCITQLKQL</sequence>
<dbReference type="Gene3D" id="3.40.50.1000">
    <property type="entry name" value="HAD superfamily/HAD-like"/>
    <property type="match status" value="1"/>
</dbReference>
<organism evidence="1 2">
    <name type="scientific">Deefgea piscis</name>
    <dbReference type="NCBI Taxonomy" id="2739061"/>
    <lineage>
        <taxon>Bacteria</taxon>
        <taxon>Pseudomonadati</taxon>
        <taxon>Pseudomonadota</taxon>
        <taxon>Betaproteobacteria</taxon>
        <taxon>Neisseriales</taxon>
        <taxon>Chitinibacteraceae</taxon>
        <taxon>Deefgea</taxon>
    </lineage>
</organism>
<dbReference type="InterPro" id="IPR036412">
    <property type="entry name" value="HAD-like_sf"/>
</dbReference>